<keyword evidence="2" id="KW-0328">Glycosyltransferase</keyword>
<evidence type="ECO:0000256" key="6">
    <source>
        <dbReference type="ARBA" id="ARBA00022989"/>
    </source>
</evidence>
<proteinExistence type="inferred from homology"/>
<dbReference type="Gene3D" id="3.20.20.80">
    <property type="entry name" value="Glycosidases"/>
    <property type="match status" value="2"/>
</dbReference>
<keyword evidence="3 12" id="KW-0808">Transferase</keyword>
<comment type="similarity">
    <text evidence="9">Belongs to the glycosyl hydrolase 26 family.</text>
</comment>
<evidence type="ECO:0000259" key="11">
    <source>
        <dbReference type="PROSITE" id="PS51764"/>
    </source>
</evidence>
<evidence type="ECO:0000313" key="13">
    <source>
        <dbReference type="Proteomes" id="UP000317332"/>
    </source>
</evidence>
<name>A0A506PPR5_9FLAO</name>
<protein>
    <submittedName>
        <fullName evidence="12">Glycosyltransferase</fullName>
    </submittedName>
</protein>
<dbReference type="Pfam" id="PF02156">
    <property type="entry name" value="Glyco_hydro_26"/>
    <property type="match status" value="1"/>
</dbReference>
<dbReference type="Gene3D" id="3.90.550.10">
    <property type="entry name" value="Spore Coat Polysaccharide Biosynthesis Protein SpsA, Chain A"/>
    <property type="match status" value="1"/>
</dbReference>
<dbReference type="CDD" id="cd06421">
    <property type="entry name" value="CESA_CelA_like"/>
    <property type="match status" value="1"/>
</dbReference>
<reference evidence="12 13" key="1">
    <citation type="submission" date="2019-06" db="EMBL/GenBank/DDBJ databases">
        <title>Flavobacteriaceae Paucihalobacterium erythroidium CWB-1, complete genome.</title>
        <authorList>
            <person name="Wu S."/>
        </authorList>
    </citation>
    <scope>NUCLEOTIDE SEQUENCE [LARGE SCALE GENOMIC DNA]</scope>
    <source>
        <strain evidence="12 13">CWB-1</strain>
    </source>
</reference>
<keyword evidence="7 10" id="KW-0472">Membrane</keyword>
<dbReference type="EMBL" id="VHIQ01000001">
    <property type="protein sequence ID" value="TPV35569.1"/>
    <property type="molecule type" value="Genomic_DNA"/>
</dbReference>
<organism evidence="12 13">
    <name type="scientific">Paucihalobacter ruber</name>
    <dbReference type="NCBI Taxonomy" id="2567861"/>
    <lineage>
        <taxon>Bacteria</taxon>
        <taxon>Pseudomonadati</taxon>
        <taxon>Bacteroidota</taxon>
        <taxon>Flavobacteriia</taxon>
        <taxon>Flavobacteriales</taxon>
        <taxon>Flavobacteriaceae</taxon>
        <taxon>Paucihalobacter</taxon>
    </lineage>
</organism>
<feature type="transmembrane region" description="Helical" evidence="10">
    <location>
        <begin position="16"/>
        <end position="38"/>
    </location>
</feature>
<keyword evidence="13" id="KW-1185">Reference proteome</keyword>
<dbReference type="PANTHER" id="PTHR43867">
    <property type="entry name" value="CELLULOSE SYNTHASE CATALYTIC SUBUNIT A [UDP-FORMING]"/>
    <property type="match status" value="1"/>
</dbReference>
<evidence type="ECO:0000256" key="1">
    <source>
        <dbReference type="ARBA" id="ARBA00004141"/>
    </source>
</evidence>
<dbReference type="Proteomes" id="UP000317332">
    <property type="component" value="Unassembled WGS sequence"/>
</dbReference>
<keyword evidence="6 10" id="KW-1133">Transmembrane helix</keyword>
<dbReference type="InterPro" id="IPR029044">
    <property type="entry name" value="Nucleotide-diphossugar_trans"/>
</dbReference>
<dbReference type="RefSeq" id="WP_140988579.1">
    <property type="nucleotide sequence ID" value="NZ_VHIQ01000001.1"/>
</dbReference>
<dbReference type="Pfam" id="PF13641">
    <property type="entry name" value="Glyco_tranf_2_3"/>
    <property type="match status" value="1"/>
</dbReference>
<dbReference type="GO" id="GO:0016758">
    <property type="term" value="F:hexosyltransferase activity"/>
    <property type="evidence" value="ECO:0007669"/>
    <property type="project" value="TreeGrafter"/>
</dbReference>
<feature type="domain" description="GH26" evidence="11">
    <location>
        <begin position="552"/>
        <end position="856"/>
    </location>
</feature>
<evidence type="ECO:0000256" key="4">
    <source>
        <dbReference type="ARBA" id="ARBA00022692"/>
    </source>
</evidence>
<sequence length="1279" mass="148422">MNDIAGIVKPTKIELIIIRFMILIGCFSIINFLYWFLLPEFQLHPLLYGLLCFTIFYGILRVLYIWYCYWNISIPKPPTSKETFTVDILTTFFPGEPYEMIVETLKAIQNISYPHRTYLCDEANDAYLKQVCKDLGVTHVTRDNRIDAKAGNINNALKIATGDICVVFDPDHVPNSDFLDPIIPFFNDPKIGFVQIVQSYYNTDDTLVARGAAEQTYQFYGPMMMTMNSYGTVNAIGANCTFRRAALDSIGGHAPGLTEDMHTAMLLHSKGWTSVYVPKVLARGLVPNSLTSYFKQQLKWARGSFDLLFFVYPKLFTKFTMRQKLHYGLLPLHYLAGVLYLINFLIPILSLVFFKMPWSGNVLYFGIIVLPLLMSIFFLRIYIQKWLIEKRERGFHFVGGLLQITSWWYYFLGFVYTIFRKNVPYIPTPKGSEENSNYKIILPNLIVAGLSISAVVYGLNKDLTPFSIIMAGFALLNAGFMIFSLYLTNQVTNKNTILRKRFHKKALEFSINVKGYYRQFSNYLFRNIRPIALPLLIGVLCFSVFAQIQYGKSQWEAVDGTENLTVSRRYLGIFNPLEDNGLSDYKQISDLEKKQNVKFDIISFYVAWGDRDSINSNTKIISEIYKMNALPMISWEPWASDFARSDSLPELKNEKNILKYIKNGHFDDYVLKFANYLKSFNKPVFLRFGHEFDNPFYPWSTTGGNSPEDFIEAWTHIYKLFEDCGSDNAVWVWNPWKSEGMQNYFPGDDYVDWIGITGLNYGIYNEDQHWYSFQELYHPFHNEIKKFTEKPVMIAEFGSLKEGGNQAVWLEEGLKSIDEKFTEIKAIVLFNSNVDNNVPNNLNVKTEKLDWTLNSFAPFQFNYAHDLPSYLFNDSIRINKLKTKETVQQLPKKVFTGVAYKKGQNWKANNYVPSRDVLVTDFELMKKVGLHTIRYEGLTIYDHNVINISREMGMSLIFSFWLPSDLDFAADHEAKRQLRINILNKVKKLKGEKHILSWNLGNDNRSKLIKTYNEPILSYQTKAYLEWLRELILDIKKIDSSRPVIMDIELDNKTLDRIDYMQDIGIATDIYGFLINDINVLNEFKSDPRSNKISYQISDIDNESFFKFKSELKNTGVVLRNWQDQWENNKVSFDGLLDFKGRKKTIYSKLITRDTDNSLIKDSEVIRILVPSILLFPNNSVIYHAVMQQDNNWVYPDAIKYNDAFEWVLVKKDLYGNKLALKELGKGVSKAITIPEDYNYYELMLIYIEDSTVKSVRTQLNTKINMTPSNDFDENGLEE</sequence>
<evidence type="ECO:0000256" key="5">
    <source>
        <dbReference type="ARBA" id="ARBA00022801"/>
    </source>
</evidence>
<feature type="transmembrane region" description="Helical" evidence="10">
    <location>
        <begin position="440"/>
        <end position="460"/>
    </location>
</feature>
<keyword evidence="5 9" id="KW-0378">Hydrolase</keyword>
<keyword evidence="8 9" id="KW-0326">Glycosidase</keyword>
<evidence type="ECO:0000256" key="9">
    <source>
        <dbReference type="PROSITE-ProRule" id="PRU01100"/>
    </source>
</evidence>
<evidence type="ECO:0000313" key="12">
    <source>
        <dbReference type="EMBL" id="TPV35569.1"/>
    </source>
</evidence>
<feature type="transmembrane region" description="Helical" evidence="10">
    <location>
        <begin position="531"/>
        <end position="550"/>
    </location>
</feature>
<dbReference type="GO" id="GO:0004553">
    <property type="term" value="F:hydrolase activity, hydrolyzing O-glycosyl compounds"/>
    <property type="evidence" value="ECO:0007669"/>
    <property type="project" value="InterPro"/>
</dbReference>
<evidence type="ECO:0000256" key="3">
    <source>
        <dbReference type="ARBA" id="ARBA00022679"/>
    </source>
</evidence>
<dbReference type="PROSITE" id="PS51764">
    <property type="entry name" value="GH26"/>
    <property type="match status" value="1"/>
</dbReference>
<keyword evidence="4 10" id="KW-0812">Transmembrane</keyword>
<dbReference type="SUPFAM" id="SSF53448">
    <property type="entry name" value="Nucleotide-diphospho-sugar transferases"/>
    <property type="match status" value="1"/>
</dbReference>
<evidence type="ECO:0000256" key="10">
    <source>
        <dbReference type="SAM" id="Phobius"/>
    </source>
</evidence>
<dbReference type="InterPro" id="IPR022790">
    <property type="entry name" value="GH26_dom"/>
</dbReference>
<evidence type="ECO:0000256" key="7">
    <source>
        <dbReference type="ARBA" id="ARBA00023136"/>
    </source>
</evidence>
<dbReference type="OrthoDB" id="9802773at2"/>
<evidence type="ECO:0000256" key="8">
    <source>
        <dbReference type="ARBA" id="ARBA00023295"/>
    </source>
</evidence>
<feature type="active site" description="Proton donor" evidence="9">
    <location>
        <position position="691"/>
    </location>
</feature>
<feature type="transmembrane region" description="Helical" evidence="10">
    <location>
        <begin position="466"/>
        <end position="487"/>
    </location>
</feature>
<dbReference type="InterPro" id="IPR050321">
    <property type="entry name" value="Glycosyltr_2/OpgH_subfam"/>
</dbReference>
<dbReference type="AlphaFoldDB" id="A0A506PPR5"/>
<dbReference type="PANTHER" id="PTHR43867:SF2">
    <property type="entry name" value="CELLULOSE SYNTHASE CATALYTIC SUBUNIT A [UDP-FORMING]"/>
    <property type="match status" value="1"/>
</dbReference>
<dbReference type="GO" id="GO:0005886">
    <property type="term" value="C:plasma membrane"/>
    <property type="evidence" value="ECO:0007669"/>
    <property type="project" value="TreeGrafter"/>
</dbReference>
<feature type="transmembrane region" description="Helical" evidence="10">
    <location>
        <begin position="395"/>
        <end position="419"/>
    </location>
</feature>
<dbReference type="InterPro" id="IPR017853">
    <property type="entry name" value="GH"/>
</dbReference>
<feature type="transmembrane region" description="Helical" evidence="10">
    <location>
        <begin position="45"/>
        <end position="67"/>
    </location>
</feature>
<evidence type="ECO:0000256" key="2">
    <source>
        <dbReference type="ARBA" id="ARBA00022676"/>
    </source>
</evidence>
<dbReference type="SUPFAM" id="SSF51445">
    <property type="entry name" value="(Trans)glycosidases"/>
    <property type="match status" value="2"/>
</dbReference>
<comment type="subcellular location">
    <subcellularLocation>
        <location evidence="1">Membrane</location>
        <topology evidence="1">Multi-pass membrane protein</topology>
    </subcellularLocation>
</comment>
<comment type="caution">
    <text evidence="12">The sequence shown here is derived from an EMBL/GenBank/DDBJ whole genome shotgun (WGS) entry which is preliminary data.</text>
</comment>
<accession>A0A506PPR5</accession>
<feature type="active site" description="Nucleophile" evidence="9">
    <location>
        <position position="796"/>
    </location>
</feature>
<feature type="transmembrane region" description="Helical" evidence="10">
    <location>
        <begin position="332"/>
        <end position="354"/>
    </location>
</feature>
<gene>
    <name evidence="12" type="ORF">FJ651_01255</name>
</gene>
<feature type="transmembrane region" description="Helical" evidence="10">
    <location>
        <begin position="361"/>
        <end position="383"/>
    </location>
</feature>